<protein>
    <submittedName>
        <fullName evidence="1">Uncharacterized protein</fullName>
    </submittedName>
</protein>
<dbReference type="EMBL" id="LCFB01000051">
    <property type="protein sequence ID" value="KKS82983.1"/>
    <property type="molecule type" value="Genomic_DNA"/>
</dbReference>
<dbReference type="Proteomes" id="UP000034543">
    <property type="component" value="Unassembled WGS sequence"/>
</dbReference>
<evidence type="ECO:0000313" key="2">
    <source>
        <dbReference type="Proteomes" id="UP000034543"/>
    </source>
</evidence>
<organism evidence="1 2">
    <name type="scientific">Candidatus Gottesmanbacteria bacterium GW2011_GWA1_43_11</name>
    <dbReference type="NCBI Taxonomy" id="1618436"/>
    <lineage>
        <taxon>Bacteria</taxon>
        <taxon>Candidatus Gottesmaniibacteriota</taxon>
    </lineage>
</organism>
<accession>A0A0G1F813</accession>
<dbReference type="STRING" id="1618436.UV59_C0051G0005"/>
<reference evidence="1 2" key="1">
    <citation type="journal article" date="2015" name="Nature">
        <title>rRNA introns, odd ribosomes, and small enigmatic genomes across a large radiation of phyla.</title>
        <authorList>
            <person name="Brown C.T."/>
            <person name="Hug L.A."/>
            <person name="Thomas B.C."/>
            <person name="Sharon I."/>
            <person name="Castelle C.J."/>
            <person name="Singh A."/>
            <person name="Wilkins M.J."/>
            <person name="Williams K.H."/>
            <person name="Banfield J.F."/>
        </authorList>
    </citation>
    <scope>NUCLEOTIDE SEQUENCE [LARGE SCALE GENOMIC DNA]</scope>
</reference>
<comment type="caution">
    <text evidence="1">The sequence shown here is derived from an EMBL/GenBank/DDBJ whole genome shotgun (WGS) entry which is preliminary data.</text>
</comment>
<name>A0A0G1F813_9BACT</name>
<gene>
    <name evidence="1" type="ORF">UV59_C0051G0005</name>
</gene>
<dbReference type="AlphaFoldDB" id="A0A0G1F813"/>
<sequence>MLTDTLEAWWQVKDADVTAMGNIASQVVSGDYFGLAGAGGYPGVPVYNGTADFGDGAVSEIGWLTGSSVSQAKVYDYNYFESKIPDSIIPTTILTGNLTGATPDSRGYEWYKYTGPVNLTIDSNIALGGRKVILLVENADLILNAKINLADGAGFFGAFVNGKIIVDPSVGGGGSTPHLEGIYLADSSFSTGAGDTQLRIRGSVAAYGGVSLQRNLADNEIPAEFFEFAPDQIVLFPSRLGTRKMDWKEVAP</sequence>
<evidence type="ECO:0000313" key="1">
    <source>
        <dbReference type="EMBL" id="KKS82983.1"/>
    </source>
</evidence>
<proteinExistence type="predicted"/>